<accession>A0A6V7VJP5</accession>
<sequence length="75" mass="8749">MNKICANYVSSIDICIMESLDQKNYGLKLKSKFQSNKNVNVIFVNPQKKLTIVRRNLKNIYVLFVTINNIIKENK</sequence>
<gene>
    <name evidence="1" type="ORF">MENT_LOCUS26767</name>
</gene>
<name>A0A6V7VJP5_MELEN</name>
<dbReference type="Proteomes" id="UP000580250">
    <property type="component" value="Unassembled WGS sequence"/>
</dbReference>
<organism evidence="1 2">
    <name type="scientific">Meloidogyne enterolobii</name>
    <name type="common">Root-knot nematode worm</name>
    <name type="synonym">Meloidogyne mayaguensis</name>
    <dbReference type="NCBI Taxonomy" id="390850"/>
    <lineage>
        <taxon>Eukaryota</taxon>
        <taxon>Metazoa</taxon>
        <taxon>Ecdysozoa</taxon>
        <taxon>Nematoda</taxon>
        <taxon>Chromadorea</taxon>
        <taxon>Rhabditida</taxon>
        <taxon>Tylenchina</taxon>
        <taxon>Tylenchomorpha</taxon>
        <taxon>Tylenchoidea</taxon>
        <taxon>Meloidogynidae</taxon>
        <taxon>Meloidogyninae</taxon>
        <taxon>Meloidogyne</taxon>
    </lineage>
</organism>
<proteinExistence type="predicted"/>
<protein>
    <submittedName>
        <fullName evidence="1">Uncharacterized protein</fullName>
    </submittedName>
</protein>
<reference evidence="1 2" key="1">
    <citation type="submission" date="2020-08" db="EMBL/GenBank/DDBJ databases">
        <authorList>
            <person name="Koutsovoulos G."/>
            <person name="Danchin GJ E."/>
        </authorList>
    </citation>
    <scope>NUCLEOTIDE SEQUENCE [LARGE SCALE GENOMIC DNA]</scope>
</reference>
<dbReference type="EMBL" id="CAJEWN010000247">
    <property type="protein sequence ID" value="CAD2175062.1"/>
    <property type="molecule type" value="Genomic_DNA"/>
</dbReference>
<comment type="caution">
    <text evidence="1">The sequence shown here is derived from an EMBL/GenBank/DDBJ whole genome shotgun (WGS) entry which is preliminary data.</text>
</comment>
<evidence type="ECO:0000313" key="1">
    <source>
        <dbReference type="EMBL" id="CAD2175062.1"/>
    </source>
</evidence>
<evidence type="ECO:0000313" key="2">
    <source>
        <dbReference type="Proteomes" id="UP000580250"/>
    </source>
</evidence>
<dbReference type="AlphaFoldDB" id="A0A6V7VJP5"/>